<comment type="subcellular location">
    <subcellularLocation>
        <location evidence="1">Periplasm</location>
    </subcellularLocation>
</comment>
<evidence type="ECO:0000313" key="9">
    <source>
        <dbReference type="EMBL" id="OIQ88701.1"/>
    </source>
</evidence>
<evidence type="ECO:0000256" key="5">
    <source>
        <dbReference type="ARBA" id="ARBA00022448"/>
    </source>
</evidence>
<dbReference type="GO" id="GO:0042597">
    <property type="term" value="C:periplasmic space"/>
    <property type="evidence" value="ECO:0007669"/>
    <property type="project" value="UniProtKB-SubCell"/>
</dbReference>
<dbReference type="InterPro" id="IPR018323">
    <property type="entry name" value="OM_lipoprot_carrier_LolA_Pbac"/>
</dbReference>
<keyword evidence="6" id="KW-0574">Periplasm</keyword>
<reference evidence="9" key="1">
    <citation type="submission" date="2016-10" db="EMBL/GenBank/DDBJ databases">
        <title>Sequence of Gallionella enrichment culture.</title>
        <authorList>
            <person name="Poehlein A."/>
            <person name="Muehling M."/>
            <person name="Daniel R."/>
        </authorList>
    </citation>
    <scope>NUCLEOTIDE SEQUENCE</scope>
</reference>
<evidence type="ECO:0000256" key="7">
    <source>
        <dbReference type="ARBA" id="ARBA00022927"/>
    </source>
</evidence>
<evidence type="ECO:0000256" key="2">
    <source>
        <dbReference type="ARBA" id="ARBA00007615"/>
    </source>
</evidence>
<dbReference type="InterPro" id="IPR004564">
    <property type="entry name" value="OM_lipoprot_carrier_LolA-like"/>
</dbReference>
<evidence type="ECO:0000256" key="3">
    <source>
        <dbReference type="ARBA" id="ARBA00011245"/>
    </source>
</evidence>
<dbReference type="HAMAP" id="MF_00240">
    <property type="entry name" value="LolA"/>
    <property type="match status" value="1"/>
</dbReference>
<keyword evidence="5" id="KW-0813">Transport</keyword>
<dbReference type="EMBL" id="MLJW01000361">
    <property type="protein sequence ID" value="OIQ88701.1"/>
    <property type="molecule type" value="Genomic_DNA"/>
</dbReference>
<comment type="caution">
    <text evidence="9">The sequence shown here is derived from an EMBL/GenBank/DDBJ whole genome shotgun (WGS) entry which is preliminary data.</text>
</comment>
<comment type="similarity">
    <text evidence="2">Belongs to the LolA family.</text>
</comment>
<name>A0A1J5RKN0_9ZZZZ</name>
<evidence type="ECO:0000256" key="8">
    <source>
        <dbReference type="ARBA" id="ARBA00023186"/>
    </source>
</evidence>
<dbReference type="Gene3D" id="2.50.20.10">
    <property type="entry name" value="Lipoprotein localisation LolA/LolB/LppX"/>
    <property type="match status" value="1"/>
</dbReference>
<dbReference type="Pfam" id="PF03548">
    <property type="entry name" value="LolA"/>
    <property type="match status" value="1"/>
</dbReference>
<keyword evidence="9" id="KW-0449">Lipoprotein</keyword>
<organism evidence="9">
    <name type="scientific">mine drainage metagenome</name>
    <dbReference type="NCBI Taxonomy" id="410659"/>
    <lineage>
        <taxon>unclassified sequences</taxon>
        <taxon>metagenomes</taxon>
        <taxon>ecological metagenomes</taxon>
    </lineage>
</organism>
<comment type="subunit">
    <text evidence="3">Monomer.</text>
</comment>
<evidence type="ECO:0000256" key="1">
    <source>
        <dbReference type="ARBA" id="ARBA00004418"/>
    </source>
</evidence>
<keyword evidence="8" id="KW-0143">Chaperone</keyword>
<dbReference type="GO" id="GO:0042953">
    <property type="term" value="P:lipoprotein transport"/>
    <property type="evidence" value="ECO:0007669"/>
    <property type="project" value="InterPro"/>
</dbReference>
<dbReference type="CDD" id="cd16325">
    <property type="entry name" value="LolA"/>
    <property type="match status" value="1"/>
</dbReference>
<dbReference type="NCBIfam" id="TIGR00547">
    <property type="entry name" value="lolA"/>
    <property type="match status" value="1"/>
</dbReference>
<evidence type="ECO:0000256" key="4">
    <source>
        <dbReference type="ARBA" id="ARBA00014035"/>
    </source>
</evidence>
<proteinExistence type="inferred from homology"/>
<accession>A0A1J5RKN0</accession>
<sequence length="232" mass="25017">MIVRSKSAAFAACLALALPCCQPFAAAADVPATPTAAGSARNAPSGEALLLQWVQSTRSARTDFTQTVVDDKGKTSPPSAGHFEFERPGKFRWVYTKPYRQDIISDGRTIWTYDHDLDQVTVSPQSRALSGTPAALLAGEDVNRLFVLSALPAARGLAWVQAVPRGKDSSFDWVRIGLKATPQGPELVEMQLRDAFRRTSTIVFSNAQRNAAFPAGSFHFTAPQGASVIQQP</sequence>
<protein>
    <recommendedName>
        <fullName evidence="4">Outer-membrane lipoprotein carrier protein</fullName>
    </recommendedName>
</protein>
<dbReference type="PANTHER" id="PTHR35869">
    <property type="entry name" value="OUTER-MEMBRANE LIPOPROTEIN CARRIER PROTEIN"/>
    <property type="match status" value="1"/>
</dbReference>
<evidence type="ECO:0000256" key="6">
    <source>
        <dbReference type="ARBA" id="ARBA00022764"/>
    </source>
</evidence>
<dbReference type="SUPFAM" id="SSF89392">
    <property type="entry name" value="Prokaryotic lipoproteins and lipoprotein localization factors"/>
    <property type="match status" value="1"/>
</dbReference>
<dbReference type="PANTHER" id="PTHR35869:SF1">
    <property type="entry name" value="OUTER-MEMBRANE LIPOPROTEIN CARRIER PROTEIN"/>
    <property type="match status" value="1"/>
</dbReference>
<keyword evidence="7" id="KW-0653">Protein transport</keyword>
<dbReference type="AlphaFoldDB" id="A0A1J5RKN0"/>
<gene>
    <name evidence="9" type="primary">lolA_8</name>
    <name evidence="9" type="ORF">GALL_294030</name>
</gene>
<dbReference type="InterPro" id="IPR029046">
    <property type="entry name" value="LolA/LolB/LppX"/>
</dbReference>